<name>A0AAD6QPD6_9ROSI</name>
<keyword evidence="3" id="KW-1185">Reference proteome</keyword>
<dbReference type="EMBL" id="JAQIZT010000006">
    <property type="protein sequence ID" value="KAJ6993928.1"/>
    <property type="molecule type" value="Genomic_DNA"/>
</dbReference>
<gene>
    <name evidence="2" type="ORF">NC653_016911</name>
</gene>
<accession>A0AAD6QPD6</accession>
<reference evidence="2" key="1">
    <citation type="journal article" date="2023" name="Mol. Ecol. Resour.">
        <title>Chromosome-level genome assembly of a triploid poplar Populus alba 'Berolinensis'.</title>
        <authorList>
            <person name="Chen S."/>
            <person name="Yu Y."/>
            <person name="Wang X."/>
            <person name="Wang S."/>
            <person name="Zhang T."/>
            <person name="Zhou Y."/>
            <person name="He R."/>
            <person name="Meng N."/>
            <person name="Wang Y."/>
            <person name="Liu W."/>
            <person name="Liu Z."/>
            <person name="Liu J."/>
            <person name="Guo Q."/>
            <person name="Huang H."/>
            <person name="Sederoff R.R."/>
            <person name="Wang G."/>
            <person name="Qu G."/>
            <person name="Chen S."/>
        </authorList>
    </citation>
    <scope>NUCLEOTIDE SEQUENCE</scope>
    <source>
        <strain evidence="2">SC-2020</strain>
    </source>
</reference>
<feature type="compositionally biased region" description="Basic and acidic residues" evidence="1">
    <location>
        <begin position="8"/>
        <end position="19"/>
    </location>
</feature>
<evidence type="ECO:0000256" key="1">
    <source>
        <dbReference type="SAM" id="MobiDB-lite"/>
    </source>
</evidence>
<dbReference type="Proteomes" id="UP001164929">
    <property type="component" value="Chromosome 6"/>
</dbReference>
<proteinExistence type="predicted"/>
<comment type="caution">
    <text evidence="2">The sequence shown here is derived from an EMBL/GenBank/DDBJ whole genome shotgun (WGS) entry which is preliminary data.</text>
</comment>
<feature type="compositionally biased region" description="Basic residues" evidence="1">
    <location>
        <begin position="20"/>
        <end position="34"/>
    </location>
</feature>
<dbReference type="AlphaFoldDB" id="A0AAD6QPD6"/>
<feature type="region of interest" description="Disordered" evidence="1">
    <location>
        <begin position="1"/>
        <end position="63"/>
    </location>
</feature>
<evidence type="ECO:0000313" key="3">
    <source>
        <dbReference type="Proteomes" id="UP001164929"/>
    </source>
</evidence>
<sequence>MPSPSLTPDKEYIRQADANKRRRKRRTEGTRRRKPEPTQGIKKNRRGEPVKKRRSRGECPAKK</sequence>
<organism evidence="2 3">
    <name type="scientific">Populus alba x Populus x berolinensis</name>
    <dbReference type="NCBI Taxonomy" id="444605"/>
    <lineage>
        <taxon>Eukaryota</taxon>
        <taxon>Viridiplantae</taxon>
        <taxon>Streptophyta</taxon>
        <taxon>Embryophyta</taxon>
        <taxon>Tracheophyta</taxon>
        <taxon>Spermatophyta</taxon>
        <taxon>Magnoliopsida</taxon>
        <taxon>eudicotyledons</taxon>
        <taxon>Gunneridae</taxon>
        <taxon>Pentapetalae</taxon>
        <taxon>rosids</taxon>
        <taxon>fabids</taxon>
        <taxon>Malpighiales</taxon>
        <taxon>Salicaceae</taxon>
        <taxon>Saliceae</taxon>
        <taxon>Populus</taxon>
    </lineage>
</organism>
<feature type="compositionally biased region" description="Basic and acidic residues" evidence="1">
    <location>
        <begin position="46"/>
        <end position="63"/>
    </location>
</feature>
<evidence type="ECO:0000313" key="2">
    <source>
        <dbReference type="EMBL" id="KAJ6993928.1"/>
    </source>
</evidence>
<protein>
    <submittedName>
        <fullName evidence="2">Uncharacterized protein</fullName>
    </submittedName>
</protein>